<feature type="binding site" evidence="5">
    <location>
        <position position="100"/>
    </location>
    <ligand>
        <name>Mg(2+)</name>
        <dbReference type="ChEBI" id="CHEBI:18420"/>
    </ligand>
</feature>
<evidence type="ECO:0000259" key="6">
    <source>
        <dbReference type="Pfam" id="PF01850"/>
    </source>
</evidence>
<dbReference type="GO" id="GO:0016787">
    <property type="term" value="F:hydrolase activity"/>
    <property type="evidence" value="ECO:0007669"/>
    <property type="project" value="UniProtKB-KW"/>
</dbReference>
<dbReference type="PANTHER" id="PTHR39664:SF2">
    <property type="entry name" value="NUCLEIC ACID-BINDING PROTEIN, CONTAINING PIN DOMAIN-RELATED"/>
    <property type="match status" value="1"/>
</dbReference>
<dbReference type="GO" id="GO:0090729">
    <property type="term" value="F:toxin activity"/>
    <property type="evidence" value="ECO:0007669"/>
    <property type="project" value="UniProtKB-KW"/>
</dbReference>
<feature type="binding site" evidence="5">
    <location>
        <position position="5"/>
    </location>
    <ligand>
        <name>Mg(2+)</name>
        <dbReference type="ChEBI" id="CHEBI:18420"/>
    </ligand>
</feature>
<feature type="domain" description="PIN" evidence="6">
    <location>
        <begin position="4"/>
        <end position="126"/>
    </location>
</feature>
<name>A0A4Z0BRG9_9BURK</name>
<dbReference type="CDD" id="cd18683">
    <property type="entry name" value="PIN_VapC-like"/>
    <property type="match status" value="1"/>
</dbReference>
<dbReference type="Pfam" id="PF01850">
    <property type="entry name" value="PIN"/>
    <property type="match status" value="1"/>
</dbReference>
<dbReference type="InterPro" id="IPR022907">
    <property type="entry name" value="VapC_family"/>
</dbReference>
<comment type="cofactor">
    <cofactor evidence="5">
        <name>Mg(2+)</name>
        <dbReference type="ChEBI" id="CHEBI:18420"/>
    </cofactor>
</comment>
<dbReference type="EMBL" id="SMLL01000003">
    <property type="protein sequence ID" value="TFZ01054.1"/>
    <property type="molecule type" value="Genomic_DNA"/>
</dbReference>
<dbReference type="InterPro" id="IPR002716">
    <property type="entry name" value="PIN_dom"/>
</dbReference>
<evidence type="ECO:0000256" key="4">
    <source>
        <dbReference type="ARBA" id="ARBA00022801"/>
    </source>
</evidence>
<evidence type="ECO:0000313" key="7">
    <source>
        <dbReference type="EMBL" id="TFZ01054.1"/>
    </source>
</evidence>
<sequence>MPALDTNVLVRYLVRDDGAQLAAAKRLIEACIAADQALFVPVTVTLELEWVLRASYELGKDEVTQVLASLLAAAELTFESEHALEIALQLYREGPADFADCLHVALAEQAGQAPLYTFDKRAAKVQGAQAVGGSGR</sequence>
<evidence type="ECO:0000256" key="3">
    <source>
        <dbReference type="ARBA" id="ARBA00022723"/>
    </source>
</evidence>
<keyword evidence="8" id="KW-1185">Reference proteome</keyword>
<keyword evidence="2 5" id="KW-0540">Nuclease</keyword>
<keyword evidence="3 5" id="KW-0479">Metal-binding</keyword>
<reference evidence="7 8" key="1">
    <citation type="submission" date="2019-03" db="EMBL/GenBank/DDBJ databases">
        <title>Ramlibacter rhizophilus CCTCC AB2015357, whole genome shotgun sequence.</title>
        <authorList>
            <person name="Zhang X."/>
            <person name="Feng G."/>
            <person name="Zhu H."/>
        </authorList>
    </citation>
    <scope>NUCLEOTIDE SEQUENCE [LARGE SCALE GENOMIC DNA]</scope>
    <source>
        <strain evidence="7 8">CCTCC AB2015357</strain>
    </source>
</reference>
<dbReference type="HAMAP" id="MF_00265">
    <property type="entry name" value="VapC_Nob1"/>
    <property type="match status" value="1"/>
</dbReference>
<dbReference type="PANTHER" id="PTHR39664">
    <property type="match status" value="1"/>
</dbReference>
<dbReference type="GO" id="GO:0000287">
    <property type="term" value="F:magnesium ion binding"/>
    <property type="evidence" value="ECO:0007669"/>
    <property type="project" value="UniProtKB-UniRule"/>
</dbReference>
<organism evidence="7 8">
    <name type="scientific">Ramlibacter rhizophilus</name>
    <dbReference type="NCBI Taxonomy" id="1781167"/>
    <lineage>
        <taxon>Bacteria</taxon>
        <taxon>Pseudomonadati</taxon>
        <taxon>Pseudomonadota</taxon>
        <taxon>Betaproteobacteria</taxon>
        <taxon>Burkholderiales</taxon>
        <taxon>Comamonadaceae</taxon>
        <taxon>Ramlibacter</taxon>
    </lineage>
</organism>
<dbReference type="Proteomes" id="UP000297564">
    <property type="component" value="Unassembled WGS sequence"/>
</dbReference>
<dbReference type="InterPro" id="IPR029060">
    <property type="entry name" value="PIN-like_dom_sf"/>
</dbReference>
<evidence type="ECO:0000313" key="8">
    <source>
        <dbReference type="Proteomes" id="UP000297564"/>
    </source>
</evidence>
<dbReference type="Gene3D" id="3.40.50.1010">
    <property type="entry name" value="5'-nuclease"/>
    <property type="match status" value="1"/>
</dbReference>
<accession>A0A4Z0BRG9</accession>
<evidence type="ECO:0000256" key="1">
    <source>
        <dbReference type="ARBA" id="ARBA00022649"/>
    </source>
</evidence>
<evidence type="ECO:0000256" key="5">
    <source>
        <dbReference type="HAMAP-Rule" id="MF_00265"/>
    </source>
</evidence>
<dbReference type="SUPFAM" id="SSF88723">
    <property type="entry name" value="PIN domain-like"/>
    <property type="match status" value="1"/>
</dbReference>
<comment type="caution">
    <text evidence="7">The sequence shown here is derived from an EMBL/GenBank/DDBJ whole genome shotgun (WGS) entry which is preliminary data.</text>
</comment>
<dbReference type="EC" id="3.1.-.-" evidence="5"/>
<evidence type="ECO:0000256" key="2">
    <source>
        <dbReference type="ARBA" id="ARBA00022722"/>
    </source>
</evidence>
<dbReference type="OrthoDB" id="32974at2"/>
<dbReference type="GO" id="GO:0004540">
    <property type="term" value="F:RNA nuclease activity"/>
    <property type="evidence" value="ECO:0007669"/>
    <property type="project" value="InterPro"/>
</dbReference>
<keyword evidence="5" id="KW-0800">Toxin</keyword>
<keyword evidence="4 5" id="KW-0378">Hydrolase</keyword>
<proteinExistence type="inferred from homology"/>
<dbReference type="RefSeq" id="WP_135284351.1">
    <property type="nucleotide sequence ID" value="NZ_SMLL01000003.1"/>
</dbReference>
<gene>
    <name evidence="5" type="primary">vapC</name>
    <name evidence="7" type="ORF">EZ242_06570</name>
</gene>
<dbReference type="AlphaFoldDB" id="A0A4Z0BRG9"/>
<keyword evidence="1 5" id="KW-1277">Toxin-antitoxin system</keyword>
<comment type="function">
    <text evidence="5">Toxic component of a toxin-antitoxin (TA) system. An RNase.</text>
</comment>
<protein>
    <recommendedName>
        <fullName evidence="5">Ribonuclease VapC</fullName>
        <shortName evidence="5">RNase VapC</shortName>
        <ecNumber evidence="5">3.1.-.-</ecNumber>
    </recommendedName>
    <alternativeName>
        <fullName evidence="5">Toxin VapC</fullName>
    </alternativeName>
</protein>
<keyword evidence="5" id="KW-0460">Magnesium</keyword>
<comment type="similarity">
    <text evidence="5">Belongs to the PINc/VapC protein family.</text>
</comment>